<dbReference type="RefSeq" id="WP_071845093.1">
    <property type="nucleotide sequence ID" value="NZ_BAAAFT010000005.1"/>
</dbReference>
<dbReference type="Pfam" id="PF15894">
    <property type="entry name" value="SgrT"/>
    <property type="match status" value="1"/>
</dbReference>
<organism evidence="1 2">
    <name type="scientific">Serratia ureilytica</name>
    <dbReference type="NCBI Taxonomy" id="300181"/>
    <lineage>
        <taxon>Bacteria</taxon>
        <taxon>Pseudomonadati</taxon>
        <taxon>Pseudomonadota</taxon>
        <taxon>Gammaproteobacteria</taxon>
        <taxon>Enterobacterales</taxon>
        <taxon>Yersiniaceae</taxon>
        <taxon>Serratia</taxon>
    </lineage>
</organism>
<evidence type="ECO:0000313" key="2">
    <source>
        <dbReference type="Proteomes" id="UP000321307"/>
    </source>
</evidence>
<protein>
    <submittedName>
        <fullName evidence="1">Glucose uptake inhibitor SgrT</fullName>
    </submittedName>
</protein>
<reference evidence="1 2" key="1">
    <citation type="submission" date="2019-07" db="EMBL/GenBank/DDBJ databases">
        <title>Serratia strains were isolated from fresh produce.</title>
        <authorList>
            <person name="Cho G.-S."/>
            <person name="Stein M."/>
            <person name="Lee W."/>
            <person name="Suh S.H."/>
            <person name="Franz C.M.A.P."/>
        </authorList>
    </citation>
    <scope>NUCLEOTIDE SEQUENCE [LARGE SCALE GENOMIC DNA]</scope>
    <source>
        <strain evidence="1 2">S17</strain>
    </source>
</reference>
<comment type="caution">
    <text evidence="1">The sequence shown here is derived from an EMBL/GenBank/DDBJ whole genome shotgun (WGS) entry which is preliminary data.</text>
</comment>
<dbReference type="EMBL" id="VOUP01000003">
    <property type="protein sequence ID" value="TXE30747.1"/>
    <property type="molecule type" value="Genomic_DNA"/>
</dbReference>
<dbReference type="Proteomes" id="UP000321307">
    <property type="component" value="Unassembled WGS sequence"/>
</dbReference>
<evidence type="ECO:0000313" key="1">
    <source>
        <dbReference type="EMBL" id="TXE30747.1"/>
    </source>
</evidence>
<name>A0A9X9G3J7_9GAMM</name>
<dbReference type="AlphaFoldDB" id="A0A9X9G3J7"/>
<accession>A0A9X9G3J7</accession>
<proteinExistence type="predicted"/>
<dbReference type="InterPro" id="IPR031767">
    <property type="entry name" value="SgrT"/>
</dbReference>
<dbReference type="GeneID" id="64310011"/>
<sequence length="57" mass="6952">MKAFLSKSFYQRYFSAVRRQHADWLNVVPEQARLAILAHLTQWDIKEMSDKQYREHL</sequence>
<gene>
    <name evidence="1" type="primary">sgrT</name>
    <name evidence="1" type="ORF">FOT63_07515</name>
</gene>
<dbReference type="GO" id="GO:0046325">
    <property type="term" value="P:negative regulation of D-glucose import"/>
    <property type="evidence" value="ECO:0007669"/>
    <property type="project" value="InterPro"/>
</dbReference>